<accession>A0ABV5FPH0</accession>
<feature type="transmembrane region" description="Helical" evidence="1">
    <location>
        <begin position="21"/>
        <end position="41"/>
    </location>
</feature>
<comment type="caution">
    <text evidence="2">The sequence shown here is derived from an EMBL/GenBank/DDBJ whole genome shotgun (WGS) entry which is preliminary data.</text>
</comment>
<dbReference type="EMBL" id="JBHMEX010000052">
    <property type="protein sequence ID" value="MFB9065449.1"/>
    <property type="molecule type" value="Genomic_DNA"/>
</dbReference>
<dbReference type="NCBIfam" id="TIGR01847">
    <property type="entry name" value="bacteriocin_sig"/>
    <property type="match status" value="1"/>
</dbReference>
<dbReference type="NCBIfam" id="TIGR03949">
    <property type="entry name" value="bact_IIb_cerein"/>
    <property type="match status" value="1"/>
</dbReference>
<sequence length="44" mass="4956">MKTIELKELSQKELIEIEGGFGPMYYAIVGIWSLGVSYGYLTNI</sequence>
<dbReference type="InterPro" id="IPR010133">
    <property type="entry name" value="Bacteriocin_signal_seq"/>
</dbReference>
<keyword evidence="1" id="KW-0472">Membrane</keyword>
<keyword evidence="1" id="KW-1133">Transmembrane helix</keyword>
<keyword evidence="3" id="KW-1185">Reference proteome</keyword>
<protein>
    <submittedName>
        <fullName evidence="2">Class IIb bacteriocin, lactobin A/cerein 7B family</fullName>
    </submittedName>
</protein>
<keyword evidence="1" id="KW-0812">Transmembrane</keyword>
<evidence type="ECO:0000256" key="1">
    <source>
        <dbReference type="SAM" id="Phobius"/>
    </source>
</evidence>
<reference evidence="2 3" key="1">
    <citation type="submission" date="2024-09" db="EMBL/GenBank/DDBJ databases">
        <authorList>
            <person name="Sun Q."/>
            <person name="Mori K."/>
        </authorList>
    </citation>
    <scope>NUCLEOTIDE SEQUENCE [LARGE SCALE GENOMIC DNA]</scope>
    <source>
        <strain evidence="2 3">CECT 7908</strain>
    </source>
</reference>
<dbReference type="InterPro" id="IPR023991">
    <property type="entry name" value="Bacteriocin_IIb_lactobn/cerein"/>
</dbReference>
<evidence type="ECO:0000313" key="2">
    <source>
        <dbReference type="EMBL" id="MFB9065449.1"/>
    </source>
</evidence>
<organism evidence="2 3">
    <name type="scientific">Flavobacterium branchiarum</name>
    <dbReference type="NCBI Taxonomy" id="1114870"/>
    <lineage>
        <taxon>Bacteria</taxon>
        <taxon>Pseudomonadati</taxon>
        <taxon>Bacteroidota</taxon>
        <taxon>Flavobacteriia</taxon>
        <taxon>Flavobacteriales</taxon>
        <taxon>Flavobacteriaceae</taxon>
        <taxon>Flavobacterium</taxon>
    </lineage>
</organism>
<dbReference type="RefSeq" id="WP_290267764.1">
    <property type="nucleotide sequence ID" value="NZ_JAUFQQ010000005.1"/>
</dbReference>
<gene>
    <name evidence="2" type="ORF">ACFFUQ_15615</name>
</gene>
<name>A0ABV5FPH0_9FLAO</name>
<evidence type="ECO:0000313" key="3">
    <source>
        <dbReference type="Proteomes" id="UP001589589"/>
    </source>
</evidence>
<proteinExistence type="predicted"/>
<dbReference type="Proteomes" id="UP001589589">
    <property type="component" value="Unassembled WGS sequence"/>
</dbReference>